<dbReference type="InterPro" id="IPR051043">
    <property type="entry name" value="Sulfatase_Mod_Factor_Kinase"/>
</dbReference>
<dbReference type="InterPro" id="IPR016187">
    <property type="entry name" value="CTDL_fold"/>
</dbReference>
<evidence type="ECO:0000256" key="3">
    <source>
        <dbReference type="ARBA" id="ARBA00037882"/>
    </source>
</evidence>
<proteinExistence type="predicted"/>
<dbReference type="InterPro" id="IPR024775">
    <property type="entry name" value="DinB-like"/>
</dbReference>
<dbReference type="Proteomes" id="UP001209885">
    <property type="component" value="Unassembled WGS sequence"/>
</dbReference>
<keyword evidence="1" id="KW-0560">Oxidoreductase</keyword>
<dbReference type="Pfam" id="PF03781">
    <property type="entry name" value="FGE-sulfatase"/>
    <property type="match status" value="1"/>
</dbReference>
<evidence type="ECO:0000313" key="7">
    <source>
        <dbReference type="Proteomes" id="UP001209885"/>
    </source>
</evidence>
<feature type="domain" description="DinB-like" evidence="5">
    <location>
        <begin position="17"/>
        <end position="148"/>
    </location>
</feature>
<dbReference type="Gene3D" id="3.90.1580.10">
    <property type="entry name" value="paralog of FGE (formylglycine-generating enzyme)"/>
    <property type="match status" value="1"/>
</dbReference>
<evidence type="ECO:0000256" key="1">
    <source>
        <dbReference type="ARBA" id="ARBA00023002"/>
    </source>
</evidence>
<dbReference type="Pfam" id="PF12867">
    <property type="entry name" value="DinB_2"/>
    <property type="match status" value="1"/>
</dbReference>
<keyword evidence="7" id="KW-1185">Reference proteome</keyword>
<evidence type="ECO:0000313" key="6">
    <source>
        <dbReference type="EMBL" id="MCX2743531.1"/>
    </source>
</evidence>
<protein>
    <submittedName>
        <fullName evidence="6">Ergothioneine biosynthesis protein EgtB</fullName>
    </submittedName>
</protein>
<dbReference type="SUPFAM" id="SSF56436">
    <property type="entry name" value="C-type lectin-like"/>
    <property type="match status" value="1"/>
</dbReference>
<accession>A0ABT3RP13</accession>
<dbReference type="SUPFAM" id="SSF109854">
    <property type="entry name" value="DinB/YfiT-like putative metalloenzymes"/>
    <property type="match status" value="1"/>
</dbReference>
<dbReference type="EMBL" id="JAPFQN010000003">
    <property type="protein sequence ID" value="MCX2743531.1"/>
    <property type="molecule type" value="Genomic_DNA"/>
</dbReference>
<dbReference type="InterPro" id="IPR042095">
    <property type="entry name" value="SUMF_sf"/>
</dbReference>
<evidence type="ECO:0000259" key="4">
    <source>
        <dbReference type="Pfam" id="PF03781"/>
    </source>
</evidence>
<name>A0ABT3RP13_9BACT</name>
<gene>
    <name evidence="6" type="primary">egtB</name>
    <name evidence="6" type="ORF">OO013_06620</name>
</gene>
<dbReference type="RefSeq" id="WP_266055915.1">
    <property type="nucleotide sequence ID" value="NZ_JAPFQN010000003.1"/>
</dbReference>
<evidence type="ECO:0000256" key="2">
    <source>
        <dbReference type="ARBA" id="ARBA00023004"/>
    </source>
</evidence>
<dbReference type="PANTHER" id="PTHR23150">
    <property type="entry name" value="SULFATASE MODIFYING FACTOR 1, 2"/>
    <property type="match status" value="1"/>
</dbReference>
<organism evidence="6 7">
    <name type="scientific">Mangrovivirga halotolerans</name>
    <dbReference type="NCBI Taxonomy" id="2993936"/>
    <lineage>
        <taxon>Bacteria</taxon>
        <taxon>Pseudomonadati</taxon>
        <taxon>Bacteroidota</taxon>
        <taxon>Cytophagia</taxon>
        <taxon>Cytophagales</taxon>
        <taxon>Mangrovivirgaceae</taxon>
        <taxon>Mangrovivirga</taxon>
    </lineage>
</organism>
<comment type="caution">
    <text evidence="6">The sequence shown here is derived from an EMBL/GenBank/DDBJ whole genome shotgun (WGS) entry which is preliminary data.</text>
</comment>
<dbReference type="PANTHER" id="PTHR23150:SF36">
    <property type="entry name" value="HERCYNINE OXYGENASE"/>
    <property type="match status" value="1"/>
</dbReference>
<keyword evidence="2" id="KW-0408">Iron</keyword>
<dbReference type="InterPro" id="IPR017806">
    <property type="entry name" value="EgtB"/>
</dbReference>
<dbReference type="NCBIfam" id="TIGR03440">
    <property type="entry name" value="egtB_TIGR03440"/>
    <property type="match status" value="1"/>
</dbReference>
<dbReference type="InterPro" id="IPR034660">
    <property type="entry name" value="DinB/YfiT-like"/>
</dbReference>
<evidence type="ECO:0000259" key="5">
    <source>
        <dbReference type="Pfam" id="PF12867"/>
    </source>
</evidence>
<feature type="domain" description="Sulfatase-modifying factor enzyme-like" evidence="4">
    <location>
        <begin position="190"/>
        <end position="326"/>
    </location>
</feature>
<dbReference type="InterPro" id="IPR005532">
    <property type="entry name" value="SUMF_dom"/>
</dbReference>
<comment type="pathway">
    <text evidence="3">Amino-acid biosynthesis; ergothioneine biosynthesis.</text>
</comment>
<sequence>MEKVLALNVSGLSQKFLKVRDMVLELTAPLNPGDFYVKPNLDHHSVAWHMGHTTWFFEYFVLQPHKKNYNFFRPELEKWFNTGLTYSETFEKKQQSIQYSRPSVEEIIKYRNHVDQHMLDLFENDKDKTKEIEFLIYVGINHELNHVERMLNGIKFLLGSNPFKPIYHEFDSGIEPNLKIFKENYLEFDDGIYEIGSKKNNHFSFDNERGQHNVYLDAFQVLDRLVLNGEYLEFMEADGYEEEDYWTEEGWLYIKQNNIDCPLYWEKGEESWYEYTLRGYDKLNPYEPLAHISYYEAEAFAKWRGKRLLTEYEWEVACKKLREEIPETANFLEKKKFHPLARVEKAFQFYGDCWEWTSSPMSVYPGYKTTSMPLGKFMRPVAGGLQVVRGGSSLSSSEVIRNTCRLGVSPTDRFWMTGLRLAEYI</sequence>
<reference evidence="6 7" key="1">
    <citation type="submission" date="2022-11" db="EMBL/GenBank/DDBJ databases">
        <title>The characterization of three novel Bacteroidetes species and genomic analysis of their roles in tidal elemental geochemical cycles.</title>
        <authorList>
            <person name="Ma K."/>
        </authorList>
    </citation>
    <scope>NUCLEOTIDE SEQUENCE [LARGE SCALE GENOMIC DNA]</scope>
    <source>
        <strain evidence="6 7">M17</strain>
    </source>
</reference>